<feature type="domain" description="Secretion system C-terminal sorting" evidence="2">
    <location>
        <begin position="2981"/>
        <end position="3050"/>
    </location>
</feature>
<organism evidence="3 4">
    <name type="scientific">Aureispira anguillae</name>
    <dbReference type="NCBI Taxonomy" id="2864201"/>
    <lineage>
        <taxon>Bacteria</taxon>
        <taxon>Pseudomonadati</taxon>
        <taxon>Bacteroidota</taxon>
        <taxon>Saprospiria</taxon>
        <taxon>Saprospirales</taxon>
        <taxon>Saprospiraceae</taxon>
        <taxon>Aureispira</taxon>
    </lineage>
</organism>
<evidence type="ECO:0000313" key="3">
    <source>
        <dbReference type="EMBL" id="BDS13173.1"/>
    </source>
</evidence>
<protein>
    <submittedName>
        <fullName evidence="3">T9SS type A sorting domain-containing protein</fullName>
    </submittedName>
</protein>
<feature type="chain" id="PRO_5036815617" evidence="1">
    <location>
        <begin position="27"/>
        <end position="3053"/>
    </location>
</feature>
<evidence type="ECO:0000256" key="1">
    <source>
        <dbReference type="SAM" id="SignalP"/>
    </source>
</evidence>
<dbReference type="NCBIfam" id="TIGR04183">
    <property type="entry name" value="Por_Secre_tail"/>
    <property type="match status" value="1"/>
</dbReference>
<dbReference type="SUPFAM" id="SSF50939">
    <property type="entry name" value="Sialidases"/>
    <property type="match status" value="3"/>
</dbReference>
<accession>A0A915YHS8</accession>
<dbReference type="RefSeq" id="WP_264788469.1">
    <property type="nucleotide sequence ID" value="NZ_AP026867.1"/>
</dbReference>
<feature type="signal peptide" evidence="1">
    <location>
        <begin position="1"/>
        <end position="26"/>
    </location>
</feature>
<dbReference type="SUPFAM" id="SSF110296">
    <property type="entry name" value="Oligoxyloglucan reducing end-specific cellobiohydrolase"/>
    <property type="match status" value="2"/>
</dbReference>
<keyword evidence="1" id="KW-0732">Signal</keyword>
<dbReference type="Proteomes" id="UP001060919">
    <property type="component" value="Chromosome"/>
</dbReference>
<dbReference type="EMBL" id="AP026867">
    <property type="protein sequence ID" value="BDS13173.1"/>
    <property type="molecule type" value="Genomic_DNA"/>
</dbReference>
<dbReference type="InterPro" id="IPR026444">
    <property type="entry name" value="Secre_tail"/>
</dbReference>
<dbReference type="Pfam" id="PF18962">
    <property type="entry name" value="Por_Secre_tail"/>
    <property type="match status" value="1"/>
</dbReference>
<dbReference type="InterPro" id="IPR036278">
    <property type="entry name" value="Sialidase_sf"/>
</dbReference>
<keyword evidence="4" id="KW-1185">Reference proteome</keyword>
<evidence type="ECO:0000259" key="2">
    <source>
        <dbReference type="Pfam" id="PF18962"/>
    </source>
</evidence>
<sequence>MQRFYTFFEKIPLMFLLSWTIVSMQAQTITVIAPNGGETLYSCQQYPITWSVSGGSTSGYYTIDYSLDGGTIWASATSYYLTNNNTFMWTVPNLQSSTVLIRVRDSYNSLVEDISDNLFSINYPIDVVSPNGGEVWTSLNTYTINWTAVGASNRYNIHYSKNNGNTWSTIVTNYYSSSGTYNWNIPNGVFSDQCLVRVTDYNNNCMVDVSDTTFTISPAKPILTIPNGGETWYEGTAYNVRWNTTYLYTNAKLEYSSDSGGTWSTITTSTLNDGIHSWNIPSGAASTNALVRIAVYNDSTLSDTSNAVFEIQSPSITIINPSLGANLEACNSFTISGTKAPSNTHLNYYYSADHGQSWVSIFSNVNSGTSTSFSRSWTVPDSIIGDSLLLRVEDNNTPSISDTSAYYNVIPNNDLQITFPTSTDTLQRGNSYYVRWQRLGVYVTRYRLFYSLDGGQTWNNMISSNYYSNYINSTSTYPYYNWDLDYMPHSDSVLIRVEDYYNSCRYVISDTFVILPVKPILTVPNGGELWYEGTSYTISWIDELMSVNPVLEYSTDSGSTWNTITASTLNDGNHPWLIPSGAASTSALVRIYASNDSTLSDTSNAVFEIQSPSITIINPSLGANLEACNSFTISGTKAPSNTHLNYYYSADHGQSWVSIFSNVNSGTSTSFSRSWTVPDSIIGDSLLLRVEDNNTPSISDTSAYYNVIPNNDLQITFPTSTDTLQRGNSYYVRWQRLGVYVTRYRLFYSLDGGQTWNNMISSNYYSNYINSTSTYPYYNWDLDYMPHSDSVLIRVEDYYNSCRYVISDTFVILPVKPILTVPNGGELWYEGTSYTISWIDELMSVNPVLEYSTDSGSTWNTITASTLNDGNHPWLIPSGAASTSALVRIYASNDSTLSDTSNAVFEIQSPSITIINPSLGANLEACNSFTISGTKAPSNTHLNYYYSADHGQSWVSIFSNVNSGTSTSFSRSWTVPDSIIGDSLLLRVEDNNTPSISDTSAYYNVIPNNDLQITFPTSTDTLQRGNSYYVRWQRLGVYVTRYRLFYSLDGGQTWNNMISSNYYSNYINSTSTYPYYNWDLDYMPHSDSVLIRVEDYYNSCRYVISDTFVILPVKPILTVPNGGELWYEGTSYTISWIDELMSVNPVLEYSTDSGSTWNTITASTLNDGNHPWLIPSGAASTSALVRIYASNDSTLSDTSNAVFEIQSPSITIINPSLGANLEACNSFTISGTKAPSNTHLNYYYSADHGQSWVSIFSNVNSGTSTSFSRSWTVPDSIIGDSLLLRVEDNNTPSISDTSAYYNVIPNNDLQITFPTSTDTLQRGNSYYVRWQRLGVYVTRYRLFYSLDGGQTWNNMISSNYYSNYINSTSTYPYYNWDLDYMPHSDSVLIRVEDYYNSCRYVISDTFVILPVKPILTVPNGGELWYEGTSYTISWIDELMSVNPVLEYSTDSGSTWNTITASTLNDGNHPWLIPSGAASTSALVRIYASNDSTLSDTSNAVFEIQSPSITIINPSLGANLEACNSFTISGTKAPSNTHLNYYYSADHGQSWVSIFSNVNSGTSTSFSRSWTVPDSIIGDSLLLRVEDNNTPSISDTSAYYNVIPNNDLRITFPTSTDTLQRGNSYYVRWQRLGVYVTRYRLFYSLDGGQTWNNMISSNYYSNYINSTSTYPYYNWNLDHMPHSDSVLIRVEDYYNSCRYVISDTFVILPSKPLLTAPNGGEVWYPLSNNYIRWQDDFMIGNVKIEYSIDSGGTWSTIATNATNSGTYLWNTIPNINATNCLVRIIDLGDTTFRDTSDAVFEIRPAVTITTPNGSRTGTEEWGGCTVTSITFDHTPGVTSYEIEYSLDAGITWTNIIHNFYTGSSTNSTYNWTIPNIPSDLSMVRVTPNTTGGAAYADVSDTTFKITKPVVLIQPNYGGVMPIGTVYNIMWISDGISNIYDLDYSTDGGLNWTTIANGYVTSTNTYPWLVPNIPSQNCVIRVRDHINPCKEHISARAFIISPTQRPITLLLPNGLDTLSACYSTAIEWSDTGNISAYNLAYSTDGGTTWTPIVNNYTTTTGIYNWDVPNINLNNGFLVSVSDANDSTIYDWSDALFYIEPQALSTLSDTTICYGDSVQLNVSGGSTYLWNNSISLDNDTSSTPMATPSYTTTYKVNATIGSCVLEDSVQVSVEMGLQAPTVSCTTPTNPYTEVAFAWGSVPAATGWEYSIDSGVTWNSALLQDSSLVINNIVNNTCLQIQVRALGGGNCANNIRAFTCCTQGACPTIDTTLYTSICQGQTVTFGGQTIHTTGIYSDTLSALNGCDSIVNLDLTVHSIVTGVDTQVACLSYTWLDGITYTSSNNTATYTIVGGAVTGCDSIVTLNLTINSTSSGVDVQSACLSYTWLDGITYTSSNNTATHTIVGGAVTGCDSIVTLDLTITGTSSGVDVQSACLSYTWLDGVTYTSSNNTATHTIVGGAVTGCDSIVTLDLTITGTSSGVDVQSACLSYTWLDGVTYTSSNNTATHTIVGGAVTGCDSIVTLNLTITGTSSGVDVQSACLSYTWLDGVTYTSSNNTATHTIVGGAITGCDSIVTLNLTINNTVTGTDTQVACGTYTWLDGITYTSSNNTATHTIVGGAITGCDSVVTLNLTINNTVTGTDTQIACGTYTWLDGVTYTSSNNTATHTIVGGAYNGCDSIVTLDLTVKNIATSVDTQVACGTYTWLDGVTYTSSNNTATHTIVGGAYNGCDSIVTLDLTIIGTASGVDVQSACLSYTWLDGITYTSSNNTATHTVIGGAYNGCDSIVTLNLTITGPASGVDVQSACLSYTWLDGVTYTSSNNTATHTVIGGAYNGCDSIVTLNLTITGPVSGVDVQSACFSYTWLDGNTYTSSNNTATHTIVGGAVTGCDSIVTLNLTIHTVDTSLTTTDPSIIANAVGATYQWLDCDSSYSAISGATMATFTALKNGNYAVEISQNGCVDTSACISILSVGIEKINPLFDEVLIYPNPTNGFVTIDLGSLTDVTLSVFGVSGQLIYQKERIHEAIYKMRLDEPAGVYFIELSTQGKRMQYKLIKGY</sequence>
<reference evidence="3" key="1">
    <citation type="submission" date="2022-09" db="EMBL/GenBank/DDBJ databases">
        <title>Aureispira anguillicida sp. nov., isolated from Leptocephalus of Japanese eel Anguilla japonica.</title>
        <authorList>
            <person name="Yuasa K."/>
            <person name="Mekata T."/>
            <person name="Ikunari K."/>
        </authorList>
    </citation>
    <scope>NUCLEOTIDE SEQUENCE</scope>
    <source>
        <strain evidence="3">EL160426</strain>
    </source>
</reference>
<proteinExistence type="predicted"/>
<name>A0A915YHS8_9BACT</name>
<gene>
    <name evidence="3" type="ORF">AsAng_0039010</name>
</gene>
<dbReference type="KEGG" id="aup:AsAng_0039010"/>
<evidence type="ECO:0000313" key="4">
    <source>
        <dbReference type="Proteomes" id="UP001060919"/>
    </source>
</evidence>